<evidence type="ECO:0000256" key="1">
    <source>
        <dbReference type="ARBA" id="ARBA00000971"/>
    </source>
</evidence>
<dbReference type="GO" id="GO:0003755">
    <property type="term" value="F:peptidyl-prolyl cis-trans isomerase activity"/>
    <property type="evidence" value="ECO:0007669"/>
    <property type="project" value="UniProtKB-KW"/>
</dbReference>
<dbReference type="PROSITE" id="PS50059">
    <property type="entry name" value="FKBP_PPIASE"/>
    <property type="match status" value="1"/>
</dbReference>
<evidence type="ECO:0000256" key="4">
    <source>
        <dbReference type="PROSITE-ProRule" id="PRU00277"/>
    </source>
</evidence>
<keyword evidence="4" id="KW-0413">Isomerase</keyword>
<name>A0A1V6LND3_9FLAO</name>
<accession>A0A1V6LND3</accession>
<keyword evidence="3 4" id="KW-0697">Rotamase</keyword>
<dbReference type="EMBL" id="MTBC01000011">
    <property type="protein sequence ID" value="OQD41705.1"/>
    <property type="molecule type" value="Genomic_DNA"/>
</dbReference>
<feature type="domain" description="PPIase FKBP-type" evidence="5">
    <location>
        <begin position="127"/>
        <end position="226"/>
    </location>
</feature>
<gene>
    <name evidence="6" type="ORF">BUL40_13970</name>
</gene>
<reference evidence="6 7" key="1">
    <citation type="submission" date="2016-12" db="EMBL/GenBank/DDBJ databases">
        <authorList>
            <person name="Song W.-J."/>
            <person name="Kurnit D.M."/>
        </authorList>
    </citation>
    <scope>NUCLEOTIDE SEQUENCE [LARGE SCALE GENOMIC DNA]</scope>
    <source>
        <strain evidence="6 7">HSG9</strain>
    </source>
</reference>
<keyword evidence="7" id="KW-1185">Reference proteome</keyword>
<dbReference type="Gene3D" id="3.10.50.40">
    <property type="match status" value="1"/>
</dbReference>
<evidence type="ECO:0000256" key="2">
    <source>
        <dbReference type="ARBA" id="ARBA00013194"/>
    </source>
</evidence>
<dbReference type="Proteomes" id="UP000191680">
    <property type="component" value="Unassembled WGS sequence"/>
</dbReference>
<evidence type="ECO:0000256" key="3">
    <source>
        <dbReference type="ARBA" id="ARBA00023110"/>
    </source>
</evidence>
<dbReference type="PROSITE" id="PS51257">
    <property type="entry name" value="PROKAR_LIPOPROTEIN"/>
    <property type="match status" value="1"/>
</dbReference>
<dbReference type="AlphaFoldDB" id="A0A1V6LND3"/>
<dbReference type="OrthoDB" id="1424215at2"/>
<evidence type="ECO:0000259" key="5">
    <source>
        <dbReference type="PROSITE" id="PS50059"/>
    </source>
</evidence>
<evidence type="ECO:0000313" key="7">
    <source>
        <dbReference type="Proteomes" id="UP000191680"/>
    </source>
</evidence>
<dbReference type="InterPro" id="IPR046357">
    <property type="entry name" value="PPIase_dom_sf"/>
</dbReference>
<dbReference type="RefSeq" id="WP_080319758.1">
    <property type="nucleotide sequence ID" value="NZ_MTBC01000011.1"/>
</dbReference>
<dbReference type="EC" id="5.2.1.8" evidence="2 4"/>
<organism evidence="6 7">
    <name type="scientific">Croceivirga radicis</name>
    <dbReference type="NCBI Taxonomy" id="1929488"/>
    <lineage>
        <taxon>Bacteria</taxon>
        <taxon>Pseudomonadati</taxon>
        <taxon>Bacteroidota</taxon>
        <taxon>Flavobacteriia</taxon>
        <taxon>Flavobacteriales</taxon>
        <taxon>Flavobacteriaceae</taxon>
        <taxon>Croceivirga</taxon>
    </lineage>
</organism>
<dbReference type="InterPro" id="IPR001179">
    <property type="entry name" value="PPIase_FKBP_dom"/>
</dbReference>
<protein>
    <recommendedName>
        <fullName evidence="2 4">peptidylprolyl isomerase</fullName>
        <ecNumber evidence="2 4">5.2.1.8</ecNumber>
    </recommendedName>
</protein>
<evidence type="ECO:0000313" key="6">
    <source>
        <dbReference type="EMBL" id="OQD41705.1"/>
    </source>
</evidence>
<sequence>MNRILLILGIALTVIACNNDDDTNVIAVPVKTLTEVVAENEVEIADYLATHTYNYEDFEGGATDATITIQELTGDNAGKTPLADLMQTVNINVSSSHFGLEEEENDVSHKLYYLEVVEGGGVNPTYADSTLLKYEGMLLNGTKFDASNEFTWLELPFTVRGFANGAAQFKTGTTDGIVANPDGTTNISNSGKGIVIMPAGLAYFLSNNTIPSYAPLVFTLEIGLTEEDTDTDRDGIPNLMEDLNGNGYMFDDNTDSDLEQSNFTTAVPNFRDSDDDGDGTSTRDEIVIDANGNITLTDSNNDGVPDYLDPDTF</sequence>
<dbReference type="SUPFAM" id="SSF54534">
    <property type="entry name" value="FKBP-like"/>
    <property type="match status" value="1"/>
</dbReference>
<comment type="caution">
    <text evidence="6">The sequence shown here is derived from an EMBL/GenBank/DDBJ whole genome shotgun (WGS) entry which is preliminary data.</text>
</comment>
<proteinExistence type="predicted"/>
<comment type="catalytic activity">
    <reaction evidence="1 4">
        <text>[protein]-peptidylproline (omega=180) = [protein]-peptidylproline (omega=0)</text>
        <dbReference type="Rhea" id="RHEA:16237"/>
        <dbReference type="Rhea" id="RHEA-COMP:10747"/>
        <dbReference type="Rhea" id="RHEA-COMP:10748"/>
        <dbReference type="ChEBI" id="CHEBI:83833"/>
        <dbReference type="ChEBI" id="CHEBI:83834"/>
        <dbReference type="EC" id="5.2.1.8"/>
    </reaction>
</comment>